<keyword evidence="6 8" id="KW-0460">Magnesium</keyword>
<evidence type="ECO:0000313" key="10">
    <source>
        <dbReference type="EMBL" id="AOW13399.1"/>
    </source>
</evidence>
<keyword evidence="12" id="KW-1185">Reference proteome</keyword>
<dbReference type="GO" id="GO:0016787">
    <property type="term" value="F:hydrolase activity"/>
    <property type="evidence" value="ECO:0007669"/>
    <property type="project" value="UniProtKB-KW"/>
</dbReference>
<dbReference type="AlphaFoldDB" id="A0A162P622"/>
<keyword evidence="2 8" id="KW-1277">Toxin-antitoxin system</keyword>
<dbReference type="GO" id="GO:0090729">
    <property type="term" value="F:toxin activity"/>
    <property type="evidence" value="ECO:0007669"/>
    <property type="project" value="UniProtKB-KW"/>
</dbReference>
<dbReference type="HAMAP" id="MF_00265">
    <property type="entry name" value="VapC_Nob1"/>
    <property type="match status" value="1"/>
</dbReference>
<dbReference type="InterPro" id="IPR029060">
    <property type="entry name" value="PIN-like_dom_sf"/>
</dbReference>
<accession>A0A162P622</accession>
<name>A0A162P622_9BURK</name>
<dbReference type="InterPro" id="IPR002716">
    <property type="entry name" value="PIN_dom"/>
</dbReference>
<dbReference type="Gene3D" id="3.40.50.1010">
    <property type="entry name" value="5'-nuclease"/>
    <property type="match status" value="1"/>
</dbReference>
<comment type="cofactor">
    <cofactor evidence="1 8">
        <name>Mg(2+)</name>
        <dbReference type="ChEBI" id="CHEBI:18420"/>
    </cofactor>
</comment>
<evidence type="ECO:0000256" key="3">
    <source>
        <dbReference type="ARBA" id="ARBA00022722"/>
    </source>
</evidence>
<dbReference type="PANTHER" id="PTHR33653">
    <property type="entry name" value="RIBONUCLEASE VAPC2"/>
    <property type="match status" value="1"/>
</dbReference>
<reference evidence="11 12" key="1">
    <citation type="submission" date="2016-02" db="EMBL/GenBank/DDBJ databases">
        <title>Draft genome sequence of Hydrogenophaga sp. LPB0072.</title>
        <authorList>
            <person name="Shin S.-K."/>
            <person name="Yi H."/>
        </authorList>
    </citation>
    <scope>NUCLEOTIDE SEQUENCE [LARGE SCALE GENOMIC DNA]</scope>
    <source>
        <strain evidence="11 12">LPB0072</strain>
    </source>
</reference>
<dbReference type="EC" id="3.1.-.-" evidence="8"/>
<evidence type="ECO:0000256" key="8">
    <source>
        <dbReference type="HAMAP-Rule" id="MF_00265"/>
    </source>
</evidence>
<comment type="function">
    <text evidence="8">Toxic component of a toxin-antitoxin (TA) system. An RNase.</text>
</comment>
<dbReference type="CDD" id="cd18731">
    <property type="entry name" value="PIN_NgFitB-like"/>
    <property type="match status" value="1"/>
</dbReference>
<evidence type="ECO:0000256" key="4">
    <source>
        <dbReference type="ARBA" id="ARBA00022723"/>
    </source>
</evidence>
<evidence type="ECO:0000259" key="9">
    <source>
        <dbReference type="Pfam" id="PF01850"/>
    </source>
</evidence>
<organism evidence="10 13">
    <name type="scientific">Hydrogenophaga crassostreae</name>
    <dbReference type="NCBI Taxonomy" id="1763535"/>
    <lineage>
        <taxon>Bacteria</taxon>
        <taxon>Pseudomonadati</taxon>
        <taxon>Pseudomonadota</taxon>
        <taxon>Betaproteobacteria</taxon>
        <taxon>Burkholderiales</taxon>
        <taxon>Comamonadaceae</taxon>
        <taxon>Hydrogenophaga</taxon>
    </lineage>
</organism>
<dbReference type="Pfam" id="PF01850">
    <property type="entry name" value="PIN"/>
    <property type="match status" value="1"/>
</dbReference>
<gene>
    <name evidence="8" type="primary">vapC</name>
    <name evidence="10" type="ORF">LPB072_11585</name>
    <name evidence="11" type="ORF">LPB72_10205</name>
</gene>
<comment type="similarity">
    <text evidence="7 8">Belongs to the PINc/VapC protein family.</text>
</comment>
<keyword evidence="8" id="KW-0800">Toxin</keyword>
<sequence length="141" mass="15364">MILLDTNVISELWKVEPNPQVFAWIDAQTVETLYLSAVTVAELRFGLATMPGSKRRRIFQDRLEEVVLPTFAERVLPFDLATSHAYAGLMAKARSEGKAISREDGYIAATAIAGGLIVATRDTSPFAAAGCKVINPWEPIG</sequence>
<dbReference type="GO" id="GO:0000287">
    <property type="term" value="F:magnesium ion binding"/>
    <property type="evidence" value="ECO:0007669"/>
    <property type="project" value="UniProtKB-UniRule"/>
</dbReference>
<protein>
    <recommendedName>
        <fullName evidence="8">Ribonuclease VapC</fullName>
        <shortName evidence="8">RNase VapC</shortName>
        <ecNumber evidence="8">3.1.-.-</ecNumber>
    </recommendedName>
    <alternativeName>
        <fullName evidence="8">Toxin VapC</fullName>
    </alternativeName>
</protein>
<dbReference type="EMBL" id="CP017476">
    <property type="protein sequence ID" value="AOW13399.1"/>
    <property type="molecule type" value="Genomic_DNA"/>
</dbReference>
<dbReference type="Proteomes" id="UP000185657">
    <property type="component" value="Unassembled WGS sequence"/>
</dbReference>
<reference evidence="10 13" key="2">
    <citation type="submission" date="2016-10" db="EMBL/GenBank/DDBJ databases">
        <title>Hydorgenophaga sp. LPB0072 isolated from gastropod.</title>
        <authorList>
            <person name="Kim E."/>
            <person name="Yi H."/>
        </authorList>
    </citation>
    <scope>NUCLEOTIDE SEQUENCE [LARGE SCALE GENOMIC DNA]</scope>
    <source>
        <strain evidence="10 13">LPB0072</strain>
    </source>
</reference>
<feature type="domain" description="PIN" evidence="9">
    <location>
        <begin position="2"/>
        <end position="126"/>
    </location>
</feature>
<evidence type="ECO:0000313" key="11">
    <source>
        <dbReference type="EMBL" id="OAD41684.1"/>
    </source>
</evidence>
<evidence type="ECO:0000256" key="6">
    <source>
        <dbReference type="ARBA" id="ARBA00022842"/>
    </source>
</evidence>
<evidence type="ECO:0000256" key="7">
    <source>
        <dbReference type="ARBA" id="ARBA00038093"/>
    </source>
</evidence>
<evidence type="ECO:0000256" key="1">
    <source>
        <dbReference type="ARBA" id="ARBA00001946"/>
    </source>
</evidence>
<feature type="binding site" evidence="8">
    <location>
        <position position="104"/>
    </location>
    <ligand>
        <name>Mg(2+)</name>
        <dbReference type="ChEBI" id="CHEBI:18420"/>
    </ligand>
</feature>
<dbReference type="OrthoDB" id="9804823at2"/>
<dbReference type="STRING" id="1763535.LPB072_11585"/>
<feature type="binding site" evidence="8">
    <location>
        <position position="5"/>
    </location>
    <ligand>
        <name>Mg(2+)</name>
        <dbReference type="ChEBI" id="CHEBI:18420"/>
    </ligand>
</feature>
<dbReference type="RefSeq" id="WP_066089765.1">
    <property type="nucleotide sequence ID" value="NZ_CP017476.1"/>
</dbReference>
<dbReference type="GO" id="GO:0004540">
    <property type="term" value="F:RNA nuclease activity"/>
    <property type="evidence" value="ECO:0007669"/>
    <property type="project" value="InterPro"/>
</dbReference>
<dbReference type="Proteomes" id="UP000185680">
    <property type="component" value="Chromosome"/>
</dbReference>
<dbReference type="EMBL" id="LVWD01000013">
    <property type="protein sequence ID" value="OAD41684.1"/>
    <property type="molecule type" value="Genomic_DNA"/>
</dbReference>
<dbReference type="PANTHER" id="PTHR33653:SF1">
    <property type="entry name" value="RIBONUCLEASE VAPC2"/>
    <property type="match status" value="1"/>
</dbReference>
<proteinExistence type="inferred from homology"/>
<keyword evidence="5 8" id="KW-0378">Hydrolase</keyword>
<evidence type="ECO:0000313" key="12">
    <source>
        <dbReference type="Proteomes" id="UP000185657"/>
    </source>
</evidence>
<dbReference type="KEGG" id="hyl:LPB072_11585"/>
<keyword evidence="4 8" id="KW-0479">Metal-binding</keyword>
<dbReference type="InterPro" id="IPR050556">
    <property type="entry name" value="Type_II_TA_system_RNase"/>
</dbReference>
<dbReference type="SUPFAM" id="SSF88723">
    <property type="entry name" value="PIN domain-like"/>
    <property type="match status" value="1"/>
</dbReference>
<evidence type="ECO:0000256" key="5">
    <source>
        <dbReference type="ARBA" id="ARBA00022801"/>
    </source>
</evidence>
<evidence type="ECO:0000256" key="2">
    <source>
        <dbReference type="ARBA" id="ARBA00022649"/>
    </source>
</evidence>
<evidence type="ECO:0000313" key="13">
    <source>
        <dbReference type="Proteomes" id="UP000185680"/>
    </source>
</evidence>
<dbReference type="InterPro" id="IPR022907">
    <property type="entry name" value="VapC_family"/>
</dbReference>
<keyword evidence="3 8" id="KW-0540">Nuclease</keyword>